<dbReference type="PRINTS" id="PR00385">
    <property type="entry name" value="P450"/>
</dbReference>
<keyword evidence="4 9" id="KW-0349">Heme</keyword>
<dbReference type="SUPFAM" id="SSF48264">
    <property type="entry name" value="Cytochrome P450"/>
    <property type="match status" value="1"/>
</dbReference>
<evidence type="ECO:0000256" key="9">
    <source>
        <dbReference type="PIRSR" id="PIRSR602403-1"/>
    </source>
</evidence>
<dbReference type="PANTHER" id="PTHR46206:SF2">
    <property type="entry name" value="CYTOCHROME P450 MONOOXYGENASE AUSG-RELATED"/>
    <property type="match status" value="1"/>
</dbReference>
<gene>
    <name evidence="11" type="ORF">GGP41_005988</name>
</gene>
<evidence type="ECO:0000256" key="7">
    <source>
        <dbReference type="ARBA" id="ARBA00023004"/>
    </source>
</evidence>
<evidence type="ECO:0000256" key="4">
    <source>
        <dbReference type="ARBA" id="ARBA00022617"/>
    </source>
</evidence>
<dbReference type="PANTHER" id="PTHR46206">
    <property type="entry name" value="CYTOCHROME P450"/>
    <property type="match status" value="1"/>
</dbReference>
<evidence type="ECO:0000313" key="11">
    <source>
        <dbReference type="EMBL" id="KAF5849047.1"/>
    </source>
</evidence>
<keyword evidence="10" id="KW-1133">Transmembrane helix</keyword>
<dbReference type="InterPro" id="IPR001128">
    <property type="entry name" value="Cyt_P450"/>
</dbReference>
<evidence type="ECO:0000313" key="12">
    <source>
        <dbReference type="Proteomes" id="UP000624244"/>
    </source>
</evidence>
<dbReference type="GO" id="GO:0016705">
    <property type="term" value="F:oxidoreductase activity, acting on paired donors, with incorporation or reduction of molecular oxygen"/>
    <property type="evidence" value="ECO:0007669"/>
    <property type="project" value="InterPro"/>
</dbReference>
<evidence type="ECO:0000256" key="3">
    <source>
        <dbReference type="ARBA" id="ARBA00010617"/>
    </source>
</evidence>
<dbReference type="Gene3D" id="1.10.630.10">
    <property type="entry name" value="Cytochrome P450"/>
    <property type="match status" value="1"/>
</dbReference>
<comment type="caution">
    <text evidence="11">The sequence shown here is derived from an EMBL/GenBank/DDBJ whole genome shotgun (WGS) entry which is preliminary data.</text>
</comment>
<dbReference type="Pfam" id="PF00067">
    <property type="entry name" value="p450"/>
    <property type="match status" value="1"/>
</dbReference>
<evidence type="ECO:0000256" key="1">
    <source>
        <dbReference type="ARBA" id="ARBA00001971"/>
    </source>
</evidence>
<keyword evidence="8" id="KW-0503">Monooxygenase</keyword>
<keyword evidence="7 9" id="KW-0408">Iron</keyword>
<evidence type="ECO:0000256" key="6">
    <source>
        <dbReference type="ARBA" id="ARBA00023002"/>
    </source>
</evidence>
<dbReference type="EMBL" id="WNKQ01000009">
    <property type="protein sequence ID" value="KAF5849047.1"/>
    <property type="molecule type" value="Genomic_DNA"/>
</dbReference>
<protein>
    <recommendedName>
        <fullName evidence="13">Cytochrome P450 monooxygenase</fullName>
    </recommendedName>
</protein>
<organism evidence="11 12">
    <name type="scientific">Cochliobolus sativus</name>
    <name type="common">Common root rot and spot blotch fungus</name>
    <name type="synonym">Bipolaris sorokiniana</name>
    <dbReference type="NCBI Taxonomy" id="45130"/>
    <lineage>
        <taxon>Eukaryota</taxon>
        <taxon>Fungi</taxon>
        <taxon>Dikarya</taxon>
        <taxon>Ascomycota</taxon>
        <taxon>Pezizomycotina</taxon>
        <taxon>Dothideomycetes</taxon>
        <taxon>Pleosporomycetidae</taxon>
        <taxon>Pleosporales</taxon>
        <taxon>Pleosporineae</taxon>
        <taxon>Pleosporaceae</taxon>
        <taxon>Bipolaris</taxon>
    </lineage>
</organism>
<dbReference type="CDD" id="cd11041">
    <property type="entry name" value="CYP503A1-like"/>
    <property type="match status" value="1"/>
</dbReference>
<dbReference type="InterPro" id="IPR036396">
    <property type="entry name" value="Cyt_P450_sf"/>
</dbReference>
<keyword evidence="10" id="KW-0812">Transmembrane</keyword>
<comment type="cofactor">
    <cofactor evidence="1 9">
        <name>heme</name>
        <dbReference type="ChEBI" id="CHEBI:30413"/>
    </cofactor>
</comment>
<accession>A0A8H6DV39</accession>
<feature type="binding site" description="axial binding residue" evidence="9">
    <location>
        <position position="460"/>
    </location>
    <ligand>
        <name>heme</name>
        <dbReference type="ChEBI" id="CHEBI:30413"/>
    </ligand>
    <ligandPart>
        <name>Fe</name>
        <dbReference type="ChEBI" id="CHEBI:18248"/>
    </ligandPart>
</feature>
<keyword evidence="5 9" id="KW-0479">Metal-binding</keyword>
<dbReference type="PRINTS" id="PR00465">
    <property type="entry name" value="EP450IV"/>
</dbReference>
<feature type="transmembrane region" description="Helical" evidence="10">
    <location>
        <begin position="24"/>
        <end position="44"/>
    </location>
</feature>
<evidence type="ECO:0008006" key="13">
    <source>
        <dbReference type="Google" id="ProtNLM"/>
    </source>
</evidence>
<evidence type="ECO:0000256" key="10">
    <source>
        <dbReference type="SAM" id="Phobius"/>
    </source>
</evidence>
<comment type="pathway">
    <text evidence="2">Mycotoxin biosynthesis.</text>
</comment>
<dbReference type="GO" id="GO:0004497">
    <property type="term" value="F:monooxygenase activity"/>
    <property type="evidence" value="ECO:0007669"/>
    <property type="project" value="UniProtKB-KW"/>
</dbReference>
<dbReference type="Proteomes" id="UP000624244">
    <property type="component" value="Unassembled WGS sequence"/>
</dbReference>
<comment type="similarity">
    <text evidence="3">Belongs to the cytochrome P450 family.</text>
</comment>
<dbReference type="AlphaFoldDB" id="A0A8H6DV39"/>
<evidence type="ECO:0000256" key="2">
    <source>
        <dbReference type="ARBA" id="ARBA00004685"/>
    </source>
</evidence>
<keyword evidence="6" id="KW-0560">Oxidoreductase</keyword>
<name>A0A8H6DV39_COCSA</name>
<dbReference type="InterPro" id="IPR002403">
    <property type="entry name" value="Cyt_P450_E_grp-IV"/>
</dbReference>
<dbReference type="GO" id="GO:0005506">
    <property type="term" value="F:iron ion binding"/>
    <property type="evidence" value="ECO:0007669"/>
    <property type="project" value="InterPro"/>
</dbReference>
<evidence type="ECO:0000256" key="5">
    <source>
        <dbReference type="ARBA" id="ARBA00022723"/>
    </source>
</evidence>
<dbReference type="GO" id="GO:0020037">
    <property type="term" value="F:heme binding"/>
    <property type="evidence" value="ECO:0007669"/>
    <property type="project" value="InterPro"/>
</dbReference>
<keyword evidence="10" id="KW-0472">Membrane</keyword>
<evidence type="ECO:0000256" key="8">
    <source>
        <dbReference type="ARBA" id="ARBA00023033"/>
    </source>
</evidence>
<reference evidence="11" key="1">
    <citation type="submission" date="2019-11" db="EMBL/GenBank/DDBJ databases">
        <title>Bipolaris sorokiniana Genome sequencing.</title>
        <authorList>
            <person name="Wang H."/>
        </authorList>
    </citation>
    <scope>NUCLEOTIDE SEQUENCE</scope>
</reference>
<proteinExistence type="inferred from homology"/>
<sequence length="526" mass="59440">MTVPSSSSLPDFLSEPSFTTIKQAFPVITTISLAIVALISFVVFTQRSKYPIANAPAWLELTTLRRMKYMKDGHTVLDNALKQYGEKPFKLLTNSGMVTVFPPEYANMIRNERQLVFAKAFAHVGLKSYAVDFAAKMPGLEPFNFLDLPDRVIQTVSKKQLTKSLIHFAIDKIFGNNTEWKEIIITDSILQLIARLSGKVFLGDELCRNESWLEVSKNYTVLAVGFSKTSSFLPGPLKRVWSWFVDDSKLIRKYFKEARDILAPILENRKQAKAEAERKGKSAPVYNDMLEWLEQEGQTDVSNLVACQMLLSVAAIHTTSELLNQTMLHLASDPRHIEDLRKEIIEVLTADGLSKAALSNLKLMDSAIKETQRLTPVSYLSMRRIAAEKVTLADGTVINKGDYTVVNGKTMADPQIWLEPEKYDIYRYYRLRQDPVTANKAHLVSTSPNHMGFGHGDQACPGRFFAANEIKIAICHLLLKYDWELAPGANVAPVHAFAETMTIDPNNKVRFRRRREELDLESLFSK</sequence>